<evidence type="ECO:0000313" key="4">
    <source>
        <dbReference type="Proteomes" id="UP000719412"/>
    </source>
</evidence>
<dbReference type="Proteomes" id="UP000719412">
    <property type="component" value="Unassembled WGS sequence"/>
</dbReference>
<gene>
    <name evidence="3" type="ORF">GEV33_009871</name>
</gene>
<proteinExistence type="predicted"/>
<reference evidence="3" key="1">
    <citation type="journal article" date="2020" name="J Insects Food Feed">
        <title>The yellow mealworm (Tenebrio molitor) genome: a resource for the emerging insects as food and feed industry.</title>
        <authorList>
            <person name="Eriksson T."/>
            <person name="Andere A."/>
            <person name="Kelstrup H."/>
            <person name="Emery V."/>
            <person name="Picard C."/>
        </authorList>
    </citation>
    <scope>NUCLEOTIDE SEQUENCE</scope>
    <source>
        <strain evidence="3">Stoneville</strain>
        <tissue evidence="3">Whole head</tissue>
    </source>
</reference>
<feature type="transmembrane region" description="Helical" evidence="2">
    <location>
        <begin position="81"/>
        <end position="99"/>
    </location>
</feature>
<keyword evidence="2" id="KW-0472">Membrane</keyword>
<dbReference type="AlphaFoldDB" id="A0A8J6HF03"/>
<name>A0A8J6HF03_TENMO</name>
<sequence>MTRRNGVVGNGQSKDGTGTDRTSQDWFFGMSETADDHFTYLTGQELLLRPVFLSYEVFQCLHVMLMVFSFSNSSVKSSKDILVGMLPMGICFCGQIISITRKWMGRERVESDHLSLEIIIEGTNHEERRKGGTREEEKKVTIKLWDEQGVEEYRRSLKKATFEEQDVEKMTTELKEVTEKATTKKEVRVRGSKGARWKNGWWDKECEQLKKEAVKALREWRRNKIDRSRFL</sequence>
<feature type="region of interest" description="Disordered" evidence="1">
    <location>
        <begin position="1"/>
        <end position="20"/>
    </location>
</feature>
<evidence type="ECO:0000256" key="2">
    <source>
        <dbReference type="SAM" id="Phobius"/>
    </source>
</evidence>
<evidence type="ECO:0000313" key="3">
    <source>
        <dbReference type="EMBL" id="KAH0812921.1"/>
    </source>
</evidence>
<feature type="transmembrane region" description="Helical" evidence="2">
    <location>
        <begin position="46"/>
        <end position="69"/>
    </location>
</feature>
<keyword evidence="2" id="KW-0812">Transmembrane</keyword>
<reference evidence="3" key="2">
    <citation type="submission" date="2021-08" db="EMBL/GenBank/DDBJ databases">
        <authorList>
            <person name="Eriksson T."/>
        </authorList>
    </citation>
    <scope>NUCLEOTIDE SEQUENCE</scope>
    <source>
        <strain evidence="3">Stoneville</strain>
        <tissue evidence="3">Whole head</tissue>
    </source>
</reference>
<keyword evidence="2" id="KW-1133">Transmembrane helix</keyword>
<protein>
    <submittedName>
        <fullName evidence="3">Uncharacterized protein</fullName>
    </submittedName>
</protein>
<feature type="compositionally biased region" description="Polar residues" evidence="1">
    <location>
        <begin position="10"/>
        <end position="20"/>
    </location>
</feature>
<organism evidence="3 4">
    <name type="scientific">Tenebrio molitor</name>
    <name type="common">Yellow mealworm beetle</name>
    <dbReference type="NCBI Taxonomy" id="7067"/>
    <lineage>
        <taxon>Eukaryota</taxon>
        <taxon>Metazoa</taxon>
        <taxon>Ecdysozoa</taxon>
        <taxon>Arthropoda</taxon>
        <taxon>Hexapoda</taxon>
        <taxon>Insecta</taxon>
        <taxon>Pterygota</taxon>
        <taxon>Neoptera</taxon>
        <taxon>Endopterygota</taxon>
        <taxon>Coleoptera</taxon>
        <taxon>Polyphaga</taxon>
        <taxon>Cucujiformia</taxon>
        <taxon>Tenebrionidae</taxon>
        <taxon>Tenebrio</taxon>
    </lineage>
</organism>
<evidence type="ECO:0000256" key="1">
    <source>
        <dbReference type="SAM" id="MobiDB-lite"/>
    </source>
</evidence>
<comment type="caution">
    <text evidence="3">The sequence shown here is derived from an EMBL/GenBank/DDBJ whole genome shotgun (WGS) entry which is preliminary data.</text>
</comment>
<dbReference type="EMBL" id="JABDTM020025712">
    <property type="protein sequence ID" value="KAH0812921.1"/>
    <property type="molecule type" value="Genomic_DNA"/>
</dbReference>
<accession>A0A8J6HF03</accession>
<keyword evidence="4" id="KW-1185">Reference proteome</keyword>